<sequence length="132" mass="14442">MRKTDWQIKLGATIAAATKRPFLWGEHDCCLFAADCAVVVCGVDPAEKYRGTYSDATGARKALLRNHRTIAGAIDAYFKEVPVALAQRGDLVVLDTEQGQVAGVVWGAGIWVTTPDGVRCLRQKPVRAWRVE</sequence>
<feature type="domain" description="DUF6950" evidence="1">
    <location>
        <begin position="1"/>
        <end position="131"/>
    </location>
</feature>
<dbReference type="Pfam" id="PF22262">
    <property type="entry name" value="DUF6950"/>
    <property type="match status" value="1"/>
</dbReference>
<reference evidence="2" key="1">
    <citation type="journal article" date="2018" name="Genome Biol.">
        <title>SKESA: strategic k-mer extension for scrupulous assemblies.</title>
        <authorList>
            <person name="Souvorov A."/>
            <person name="Agarwala R."/>
            <person name="Lipman D.J."/>
        </authorList>
    </citation>
    <scope>NUCLEOTIDE SEQUENCE</scope>
    <source>
        <strain evidence="2">MA.1090600297</strain>
    </source>
</reference>
<protein>
    <recommendedName>
        <fullName evidence="1">DUF6950 domain-containing protein</fullName>
    </recommendedName>
</protein>
<proteinExistence type="predicted"/>
<organism evidence="2">
    <name type="scientific">Salmonella enterica</name>
    <name type="common">Salmonella choleraesuis</name>
    <dbReference type="NCBI Taxonomy" id="28901"/>
    <lineage>
        <taxon>Bacteria</taxon>
        <taxon>Pseudomonadati</taxon>
        <taxon>Pseudomonadota</taxon>
        <taxon>Gammaproteobacteria</taxon>
        <taxon>Enterobacterales</taxon>
        <taxon>Enterobacteriaceae</taxon>
        <taxon>Salmonella</taxon>
    </lineage>
</organism>
<accession>A0A762BWD4</accession>
<dbReference type="InterPro" id="IPR053802">
    <property type="entry name" value="DUF6950"/>
</dbReference>
<dbReference type="AlphaFoldDB" id="A0A762BWD4"/>
<comment type="caution">
    <text evidence="2">The sequence shown here is derived from an EMBL/GenBank/DDBJ whole genome shotgun (WGS) entry which is preliminary data.</text>
</comment>
<gene>
    <name evidence="2" type="ORF">G8Z56_003730</name>
</gene>
<evidence type="ECO:0000259" key="1">
    <source>
        <dbReference type="Pfam" id="PF22262"/>
    </source>
</evidence>
<dbReference type="EMBL" id="DAAYBQ010000017">
    <property type="protein sequence ID" value="HAG3504819.1"/>
    <property type="molecule type" value="Genomic_DNA"/>
</dbReference>
<name>A0A762BWD4_SALER</name>
<reference evidence="2" key="2">
    <citation type="submission" date="2020-02" db="EMBL/GenBank/DDBJ databases">
        <authorList>
            <consortium name="NCBI Pathogen Detection Project"/>
        </authorList>
    </citation>
    <scope>NUCLEOTIDE SEQUENCE</scope>
    <source>
        <strain evidence="2">MA.1090600297</strain>
    </source>
</reference>
<evidence type="ECO:0000313" key="2">
    <source>
        <dbReference type="EMBL" id="HAG3504819.1"/>
    </source>
</evidence>